<organism evidence="2 3">
    <name type="scientific">Rhodopseudomonas rhenobacensis</name>
    <dbReference type="NCBI Taxonomy" id="87461"/>
    <lineage>
        <taxon>Bacteria</taxon>
        <taxon>Pseudomonadati</taxon>
        <taxon>Pseudomonadota</taxon>
        <taxon>Alphaproteobacteria</taxon>
        <taxon>Hyphomicrobiales</taxon>
        <taxon>Nitrobacteraceae</taxon>
        <taxon>Rhodopseudomonas</taxon>
    </lineage>
</organism>
<dbReference type="GO" id="GO:0000287">
    <property type="term" value="F:magnesium ion binding"/>
    <property type="evidence" value="ECO:0007669"/>
    <property type="project" value="InterPro"/>
</dbReference>
<dbReference type="CDD" id="cd08210">
    <property type="entry name" value="RLP_RrRLP"/>
    <property type="match status" value="1"/>
</dbReference>
<dbReference type="InterPro" id="IPR033966">
    <property type="entry name" value="RuBisCO"/>
</dbReference>
<dbReference type="EMBL" id="JACHIH010000018">
    <property type="protein sequence ID" value="MBB5048187.1"/>
    <property type="molecule type" value="Genomic_DNA"/>
</dbReference>
<keyword evidence="2" id="KW-0456">Lyase</keyword>
<dbReference type="GO" id="GO:0016984">
    <property type="term" value="F:ribulose-bisphosphate carboxylase activity"/>
    <property type="evidence" value="ECO:0007669"/>
    <property type="project" value="UniProtKB-EC"/>
</dbReference>
<dbReference type="SUPFAM" id="SSF54966">
    <property type="entry name" value="RuBisCO, large subunit, small (N-terminal) domain"/>
    <property type="match status" value="1"/>
</dbReference>
<protein>
    <submittedName>
        <fullName evidence="2">Ribulose-bisphosphate carboxylase large chain</fullName>
        <ecNumber evidence="2">4.1.1.39</ecNumber>
    </submittedName>
</protein>
<dbReference type="PANTHER" id="PTHR42704">
    <property type="entry name" value="RIBULOSE BISPHOSPHATE CARBOXYLASE"/>
    <property type="match status" value="1"/>
</dbReference>
<dbReference type="GO" id="GO:0015977">
    <property type="term" value="P:carbon fixation"/>
    <property type="evidence" value="ECO:0007669"/>
    <property type="project" value="InterPro"/>
</dbReference>
<dbReference type="Gene3D" id="3.30.70.150">
    <property type="entry name" value="RuBisCO large subunit, N-terminal domain"/>
    <property type="match status" value="1"/>
</dbReference>
<evidence type="ECO:0000313" key="3">
    <source>
        <dbReference type="Proteomes" id="UP000542353"/>
    </source>
</evidence>
<keyword evidence="3" id="KW-1185">Reference proteome</keyword>
<dbReference type="SFLD" id="SFLDG00301">
    <property type="entry name" value="RuBisCO-like_proteins"/>
    <property type="match status" value="1"/>
</dbReference>
<dbReference type="Gene3D" id="3.20.20.110">
    <property type="entry name" value="Ribulose bisphosphate carboxylase, large subunit, C-terminal domain"/>
    <property type="match status" value="1"/>
</dbReference>
<name>A0A7W7Z544_9BRAD</name>
<gene>
    <name evidence="2" type="ORF">HNR60_002949</name>
</gene>
<dbReference type="InterPro" id="IPR036422">
    <property type="entry name" value="RuBisCO_lsu_N_sf"/>
</dbReference>
<dbReference type="RefSeq" id="WP_184258685.1">
    <property type="nucleotide sequence ID" value="NZ_JACHIH010000018.1"/>
</dbReference>
<dbReference type="InterPro" id="IPR036376">
    <property type="entry name" value="RuBisCO_lsu_C_sf"/>
</dbReference>
<dbReference type="InterPro" id="IPR000685">
    <property type="entry name" value="RuBisCO_lsu_C"/>
</dbReference>
<sequence length="368" mass="38447">MTEPRIIATYHIASDADRIEQRAQGLAIEQSVECPLEAIGDPAILDTIVGRVEDIVELQPGRYAVRVGLAAATAPAEPGQLLNMLFGNSAIQDDVALADVALPDSYLAAFGGPRVGLAGIRALTGASQRALTASALKPQGLSPAALAGIAEQLARGGVDLIKDDHGLADQAFSPFAARAVAVGQAVREANAASGGRTLYAPNISGTLDDMRRQLSIIREEGIGALLVAPMIVGLSNFHAIVKEAAGLVVVAHPAMAGAVKIAPPLLLGRLFRLLGADATVFPNYGGRFAYSTDTCRALAAASRDPWDQLNACMPVPAGGIMLHRVNELLQFYGQDVMLLIGGSLLAAREQLTEQASRFVDRVASHGQR</sequence>
<dbReference type="Proteomes" id="UP000542353">
    <property type="component" value="Unassembled WGS sequence"/>
</dbReference>
<dbReference type="AlphaFoldDB" id="A0A7W7Z544"/>
<dbReference type="SFLD" id="SFLDF00158">
    <property type="entry name" value="5-methylthio-D-ribulose_1-phos"/>
    <property type="match status" value="1"/>
</dbReference>
<dbReference type="SFLD" id="SFLDS00014">
    <property type="entry name" value="RuBisCO"/>
    <property type="match status" value="1"/>
</dbReference>
<reference evidence="2 3" key="1">
    <citation type="submission" date="2020-08" db="EMBL/GenBank/DDBJ databases">
        <title>Genomic Encyclopedia of Type Strains, Phase IV (KMG-IV): sequencing the most valuable type-strain genomes for metagenomic binning, comparative biology and taxonomic classification.</title>
        <authorList>
            <person name="Goeker M."/>
        </authorList>
    </citation>
    <scope>NUCLEOTIDE SEQUENCE [LARGE SCALE GENOMIC DNA]</scope>
    <source>
        <strain evidence="2 3">DSM 12706</strain>
    </source>
</reference>
<dbReference type="Pfam" id="PF00016">
    <property type="entry name" value="RuBisCO_large"/>
    <property type="match status" value="1"/>
</dbReference>
<dbReference type="PANTHER" id="PTHR42704:SF17">
    <property type="entry name" value="RIBULOSE BISPHOSPHATE CARBOXYLASE LARGE CHAIN"/>
    <property type="match status" value="1"/>
</dbReference>
<dbReference type="SUPFAM" id="SSF51649">
    <property type="entry name" value="RuBisCo, C-terminal domain"/>
    <property type="match status" value="1"/>
</dbReference>
<proteinExistence type="predicted"/>
<feature type="domain" description="Ribulose bisphosphate carboxylase large subunit C-terminal" evidence="1">
    <location>
        <begin position="126"/>
        <end position="343"/>
    </location>
</feature>
<dbReference type="EC" id="4.1.1.39" evidence="2"/>
<evidence type="ECO:0000313" key="2">
    <source>
        <dbReference type="EMBL" id="MBB5048187.1"/>
    </source>
</evidence>
<comment type="caution">
    <text evidence="2">The sequence shown here is derived from an EMBL/GenBank/DDBJ whole genome shotgun (WGS) entry which is preliminary data.</text>
</comment>
<evidence type="ECO:0000259" key="1">
    <source>
        <dbReference type="Pfam" id="PF00016"/>
    </source>
</evidence>
<accession>A0A7W7Z544</accession>